<evidence type="ECO:0008006" key="4">
    <source>
        <dbReference type="Google" id="ProtNLM"/>
    </source>
</evidence>
<dbReference type="Pfam" id="PF07646">
    <property type="entry name" value="Kelch_2"/>
    <property type="match status" value="1"/>
</dbReference>
<keyword evidence="1" id="KW-0732">Signal</keyword>
<evidence type="ECO:0000313" key="3">
    <source>
        <dbReference type="Proteomes" id="UP000659697"/>
    </source>
</evidence>
<reference evidence="3" key="1">
    <citation type="journal article" date="2019" name="Int. J. Syst. Evol. Microbiol.">
        <title>The Global Catalogue of Microorganisms (GCM) 10K type strain sequencing project: providing services to taxonomists for standard genome sequencing and annotation.</title>
        <authorList>
            <consortium name="The Broad Institute Genomics Platform"/>
            <consortium name="The Broad Institute Genome Sequencing Center for Infectious Disease"/>
            <person name="Wu L."/>
            <person name="Ma J."/>
        </authorList>
    </citation>
    <scope>NUCLEOTIDE SEQUENCE [LARGE SCALE GENOMIC DNA]</scope>
    <source>
        <strain evidence="3">CGMCC 1.7003</strain>
    </source>
</reference>
<dbReference type="Gene3D" id="2.120.10.80">
    <property type="entry name" value="Kelch-type beta propeller"/>
    <property type="match status" value="2"/>
</dbReference>
<gene>
    <name evidence="2" type="ORF">GCM10010919_08280</name>
</gene>
<dbReference type="EMBL" id="BNAO01000002">
    <property type="protein sequence ID" value="GHG62975.1"/>
    <property type="molecule type" value="Genomic_DNA"/>
</dbReference>
<feature type="chain" id="PRO_5046536758" description="Galactose oxidase" evidence="1">
    <location>
        <begin position="19"/>
        <end position="333"/>
    </location>
</feature>
<comment type="caution">
    <text evidence="2">The sequence shown here is derived from an EMBL/GenBank/DDBJ whole genome shotgun (WGS) entry which is preliminary data.</text>
</comment>
<dbReference type="PANTHER" id="PTHR45632">
    <property type="entry name" value="LD33804P"/>
    <property type="match status" value="1"/>
</dbReference>
<dbReference type="InterPro" id="IPR006652">
    <property type="entry name" value="Kelch_1"/>
</dbReference>
<dbReference type="SUPFAM" id="SSF117281">
    <property type="entry name" value="Kelch motif"/>
    <property type="match status" value="2"/>
</dbReference>
<evidence type="ECO:0000313" key="2">
    <source>
        <dbReference type="EMBL" id="GHG62975.1"/>
    </source>
</evidence>
<dbReference type="InterPro" id="IPR011498">
    <property type="entry name" value="Kelch_2"/>
</dbReference>
<dbReference type="InterPro" id="IPR015915">
    <property type="entry name" value="Kelch-typ_b-propeller"/>
</dbReference>
<dbReference type="Pfam" id="PF01344">
    <property type="entry name" value="Kelch_1"/>
    <property type="match status" value="1"/>
</dbReference>
<evidence type="ECO:0000256" key="1">
    <source>
        <dbReference type="SAM" id="SignalP"/>
    </source>
</evidence>
<organism evidence="2 3">
    <name type="scientific">Alishewanella longhuensis</name>
    <dbReference type="NCBI Taxonomy" id="1091037"/>
    <lineage>
        <taxon>Bacteria</taxon>
        <taxon>Pseudomonadati</taxon>
        <taxon>Pseudomonadota</taxon>
        <taxon>Gammaproteobacteria</taxon>
        <taxon>Alteromonadales</taxon>
        <taxon>Alteromonadaceae</taxon>
        <taxon>Alishewanella</taxon>
    </lineage>
</organism>
<dbReference type="Pfam" id="PF24681">
    <property type="entry name" value="Kelch_KLHDC2_KLHL20_DRC7"/>
    <property type="match status" value="1"/>
</dbReference>
<accession>A0ABQ3KUW8</accession>
<sequence>MPKFLLIFVMGIFSPVLAALEWQTLAPMPQAVQEIYPTVHKGRIYVAGGLSDDIALEQQQMTAVVQIFDPATQSWSLGPALPEPRHHGYLVSVKEQLFLFGGFIEANGGRWSASADVLLLDENMNSWRKVAVLPKPLTETAAAVMHDKVHLASGRSPSGASNAQWRDQQDVNWHWIFDPLTLQVTEAPALEQAFNSAAAIVFNEQFYLVGGRQVAGGNLAVLQRFDPAVGTWQNLAAMPQAQGGLAAAVLNNQIWVFGGEYFNDGGGVYSEVWLYNPQTDQWQQRGDMPVPRHGLGAVSLNKAIYVIGGAVEVGLKATSAHLEKVTVELTNPL</sequence>
<dbReference type="SMART" id="SM00612">
    <property type="entry name" value="Kelch"/>
    <property type="match status" value="4"/>
</dbReference>
<dbReference type="Proteomes" id="UP000659697">
    <property type="component" value="Unassembled WGS sequence"/>
</dbReference>
<proteinExistence type="predicted"/>
<dbReference type="RefSeq" id="WP_189430546.1">
    <property type="nucleotide sequence ID" value="NZ_BNAO01000002.1"/>
</dbReference>
<name>A0ABQ3KUW8_9ALTE</name>
<keyword evidence="3" id="KW-1185">Reference proteome</keyword>
<protein>
    <recommendedName>
        <fullName evidence="4">Galactose oxidase</fullName>
    </recommendedName>
</protein>
<feature type="signal peptide" evidence="1">
    <location>
        <begin position="1"/>
        <end position="18"/>
    </location>
</feature>